<feature type="domain" description="Putative Se/S carrier protein-like" evidence="1">
    <location>
        <begin position="2"/>
        <end position="69"/>
    </location>
</feature>
<evidence type="ECO:0000259" key="1">
    <source>
        <dbReference type="Pfam" id="PF11823"/>
    </source>
</evidence>
<dbReference type="RefSeq" id="WP_125712603.1">
    <property type="nucleotide sequence ID" value="NZ_JBHTOP010000002.1"/>
</dbReference>
<dbReference type="EMBL" id="JBHTOP010000002">
    <property type="protein sequence ID" value="MFD1670847.1"/>
    <property type="molecule type" value="Genomic_DNA"/>
</dbReference>
<dbReference type="Proteomes" id="UP001597267">
    <property type="component" value="Unassembled WGS sequence"/>
</dbReference>
<accession>A0ABW4J3T4</accession>
<comment type="caution">
    <text evidence="2">The sequence shown here is derived from an EMBL/GenBank/DDBJ whole genome shotgun (WGS) entry which is preliminary data.</text>
</comment>
<gene>
    <name evidence="2" type="ORF">ACFQ5M_01915</name>
</gene>
<evidence type="ECO:0000313" key="3">
    <source>
        <dbReference type="Proteomes" id="UP001597267"/>
    </source>
</evidence>
<protein>
    <submittedName>
        <fullName evidence="2">DUF3343 domain-containing protein</fullName>
    </submittedName>
</protein>
<organism evidence="2 3">
    <name type="scientific">Agrilactobacillus yilanensis</name>
    <dbReference type="NCBI Taxonomy" id="2485997"/>
    <lineage>
        <taxon>Bacteria</taxon>
        <taxon>Bacillati</taxon>
        <taxon>Bacillota</taxon>
        <taxon>Bacilli</taxon>
        <taxon>Lactobacillales</taxon>
        <taxon>Lactobacillaceae</taxon>
        <taxon>Agrilactobacillus</taxon>
    </lineage>
</organism>
<proteinExistence type="predicted"/>
<dbReference type="Pfam" id="PF11823">
    <property type="entry name" value="Se_S_carrier"/>
    <property type="match status" value="1"/>
</dbReference>
<name>A0ABW4J3T4_9LACO</name>
<sequence length="83" mass="9239">MDYLFTFTNTHHAIHASDTFESKLPVRVMPLPGQLGDACGICLRVADEHLTEAKALLATADIPVQQIYQIQVVDGHKVYQKCD</sequence>
<keyword evidence="3" id="KW-1185">Reference proteome</keyword>
<evidence type="ECO:0000313" key="2">
    <source>
        <dbReference type="EMBL" id="MFD1670847.1"/>
    </source>
</evidence>
<dbReference type="InterPro" id="IPR021778">
    <property type="entry name" value="Se/S_carrier-like"/>
</dbReference>
<reference evidence="3" key="1">
    <citation type="journal article" date="2019" name="Int. J. Syst. Evol. Microbiol.">
        <title>The Global Catalogue of Microorganisms (GCM) 10K type strain sequencing project: providing services to taxonomists for standard genome sequencing and annotation.</title>
        <authorList>
            <consortium name="The Broad Institute Genomics Platform"/>
            <consortium name="The Broad Institute Genome Sequencing Center for Infectious Disease"/>
            <person name="Wu L."/>
            <person name="Ma J."/>
        </authorList>
    </citation>
    <scope>NUCLEOTIDE SEQUENCE [LARGE SCALE GENOMIC DNA]</scope>
    <source>
        <strain evidence="3">CCM 8896</strain>
    </source>
</reference>